<organism evidence="2 3">
    <name type="scientific">Methanobrevibacter thaueri</name>
    <dbReference type="NCBI Taxonomy" id="190975"/>
    <lineage>
        <taxon>Archaea</taxon>
        <taxon>Methanobacteriati</taxon>
        <taxon>Methanobacteriota</taxon>
        <taxon>Methanomada group</taxon>
        <taxon>Methanobacteria</taxon>
        <taxon>Methanobacteriales</taxon>
        <taxon>Methanobacteriaceae</taxon>
        <taxon>Methanobrevibacter</taxon>
    </lineage>
</organism>
<protein>
    <recommendedName>
        <fullName evidence="1">DUF6891 domain-containing protein</fullName>
    </recommendedName>
</protein>
<evidence type="ECO:0000313" key="3">
    <source>
        <dbReference type="Proteomes" id="UP000783037"/>
    </source>
</evidence>
<dbReference type="RefSeq" id="WP_303738537.1">
    <property type="nucleotide sequence ID" value="NZ_SUTK01000009.1"/>
</dbReference>
<reference evidence="2" key="1">
    <citation type="submission" date="2019-04" db="EMBL/GenBank/DDBJ databases">
        <title>Evolution of Biomass-Degrading Anaerobic Consortia Revealed by Metagenomics.</title>
        <authorList>
            <person name="Peng X."/>
        </authorList>
    </citation>
    <scope>NUCLEOTIDE SEQUENCE</scope>
    <source>
        <strain evidence="2">SIG18</strain>
    </source>
</reference>
<dbReference type="AlphaFoldDB" id="A0A8T3V4G4"/>
<comment type="caution">
    <text evidence="2">The sequence shown here is derived from an EMBL/GenBank/DDBJ whole genome shotgun (WGS) entry which is preliminary data.</text>
</comment>
<dbReference type="Proteomes" id="UP000783037">
    <property type="component" value="Unassembled WGS sequence"/>
</dbReference>
<proteinExistence type="predicted"/>
<evidence type="ECO:0000313" key="2">
    <source>
        <dbReference type="EMBL" id="MBE6501422.1"/>
    </source>
</evidence>
<dbReference type="Pfam" id="PF21831">
    <property type="entry name" value="DUF6891"/>
    <property type="match status" value="1"/>
</dbReference>
<sequence>MDSDLAEEIEYMKDLLSKSGFFSVGEIIEILEDQFIDEEIDFSNCNISLSDSANENFSKLENAFARLSQEGIVAVHNCGYDIKEGVADAFELQVHLLNNKFAPIGFCFYTFEDVEYSVFDGYLRITFGDYENDEASALEIGKTVSKYLKEEGFTIDWDETVNNQIEINPFIWDKSYDDEKEYEIEGAYGVFVKNQVLE</sequence>
<accession>A0A8T3V4G4</accession>
<gene>
    <name evidence="2" type="ORF">E7Z79_03165</name>
</gene>
<dbReference type="EMBL" id="SUTK01000009">
    <property type="protein sequence ID" value="MBE6501422.1"/>
    <property type="molecule type" value="Genomic_DNA"/>
</dbReference>
<name>A0A8T3V4G4_9EURY</name>
<evidence type="ECO:0000259" key="1">
    <source>
        <dbReference type="Pfam" id="PF21831"/>
    </source>
</evidence>
<feature type="domain" description="DUF6891" evidence="1">
    <location>
        <begin position="53"/>
        <end position="174"/>
    </location>
</feature>
<dbReference type="InterPro" id="IPR054186">
    <property type="entry name" value="DUF6891"/>
</dbReference>